<comment type="caution">
    <text evidence="1">The sequence shown here is derived from an EMBL/GenBank/DDBJ whole genome shotgun (WGS) entry which is preliminary data.</text>
</comment>
<sequence>MSRCARKGVDGGSHVAEHREKGLIIARGGTEGEASEFFEDLLGNEKREEVYFVKIMWVVLAVVEAIE</sequence>
<organism evidence="1 2">
    <name type="scientific">Stephania yunnanensis</name>
    <dbReference type="NCBI Taxonomy" id="152371"/>
    <lineage>
        <taxon>Eukaryota</taxon>
        <taxon>Viridiplantae</taxon>
        <taxon>Streptophyta</taxon>
        <taxon>Embryophyta</taxon>
        <taxon>Tracheophyta</taxon>
        <taxon>Spermatophyta</taxon>
        <taxon>Magnoliopsida</taxon>
        <taxon>Ranunculales</taxon>
        <taxon>Menispermaceae</taxon>
        <taxon>Menispermoideae</taxon>
        <taxon>Cissampelideae</taxon>
        <taxon>Stephania</taxon>
    </lineage>
</organism>
<reference evidence="1 2" key="1">
    <citation type="submission" date="2024-01" db="EMBL/GenBank/DDBJ databases">
        <title>Genome assemblies of Stephania.</title>
        <authorList>
            <person name="Yang L."/>
        </authorList>
    </citation>
    <scope>NUCLEOTIDE SEQUENCE [LARGE SCALE GENOMIC DNA]</scope>
    <source>
        <strain evidence="1">YNDBR</strain>
        <tissue evidence="1">Leaf</tissue>
    </source>
</reference>
<proteinExistence type="predicted"/>
<protein>
    <submittedName>
        <fullName evidence="1">Uncharacterized protein</fullName>
    </submittedName>
</protein>
<accession>A0AAP0E640</accession>
<dbReference type="AlphaFoldDB" id="A0AAP0E640"/>
<name>A0AAP0E640_9MAGN</name>
<evidence type="ECO:0000313" key="2">
    <source>
        <dbReference type="Proteomes" id="UP001420932"/>
    </source>
</evidence>
<gene>
    <name evidence="1" type="ORF">Syun_029809</name>
</gene>
<dbReference type="EMBL" id="JBBNAF010000013">
    <property type="protein sequence ID" value="KAK9087415.1"/>
    <property type="molecule type" value="Genomic_DNA"/>
</dbReference>
<dbReference type="Proteomes" id="UP001420932">
    <property type="component" value="Unassembled WGS sequence"/>
</dbReference>
<keyword evidence="2" id="KW-1185">Reference proteome</keyword>
<evidence type="ECO:0000313" key="1">
    <source>
        <dbReference type="EMBL" id="KAK9087415.1"/>
    </source>
</evidence>